<evidence type="ECO:0000256" key="5">
    <source>
        <dbReference type="ARBA" id="ARBA00022989"/>
    </source>
</evidence>
<feature type="transmembrane region" description="Helical" evidence="9">
    <location>
        <begin position="328"/>
        <end position="347"/>
    </location>
</feature>
<accession>A0A5N6L4J1</accession>
<dbReference type="NCBIfam" id="TIGR00879">
    <property type="entry name" value="SP"/>
    <property type="match status" value="1"/>
</dbReference>
<dbReference type="EMBL" id="VIBQ01000084">
    <property type="protein sequence ID" value="KAB8670378.1"/>
    <property type="molecule type" value="Genomic_DNA"/>
</dbReference>
<feature type="transmembrane region" description="Helical" evidence="9">
    <location>
        <begin position="93"/>
        <end position="114"/>
    </location>
</feature>
<evidence type="ECO:0000256" key="6">
    <source>
        <dbReference type="ARBA" id="ARBA00023136"/>
    </source>
</evidence>
<name>A0A5N6L4J1_9ROSI</name>
<evidence type="ECO:0000256" key="2">
    <source>
        <dbReference type="ARBA" id="ARBA00010992"/>
    </source>
</evidence>
<keyword evidence="12" id="KW-1185">Reference proteome</keyword>
<proteinExistence type="inferred from homology"/>
<evidence type="ECO:0000313" key="11">
    <source>
        <dbReference type="EMBL" id="KAB8670378.1"/>
    </source>
</evidence>
<evidence type="ECO:0000256" key="8">
    <source>
        <dbReference type="SAM" id="MobiDB-lite"/>
    </source>
</evidence>
<feature type="domain" description="Major facilitator superfamily (MFS) profile" evidence="10">
    <location>
        <begin position="52"/>
        <end position="549"/>
    </location>
</feature>
<dbReference type="PANTHER" id="PTHR48020">
    <property type="entry name" value="PROTON MYO-INOSITOL COTRANSPORTER"/>
    <property type="match status" value="1"/>
</dbReference>
<comment type="subcellular location">
    <subcellularLocation>
        <location evidence="1">Membrane</location>
        <topology evidence="1">Multi-pass membrane protein</topology>
    </subcellularLocation>
</comment>
<feature type="transmembrane region" description="Helical" evidence="9">
    <location>
        <begin position="207"/>
        <end position="228"/>
    </location>
</feature>
<dbReference type="OrthoDB" id="6339427at2759"/>
<keyword evidence="6 9" id="KW-0472">Membrane</keyword>
<feature type="transmembrane region" description="Helical" evidence="9">
    <location>
        <begin position="493"/>
        <end position="515"/>
    </location>
</feature>
<dbReference type="PROSITE" id="PS50850">
    <property type="entry name" value="MFS"/>
    <property type="match status" value="1"/>
</dbReference>
<evidence type="ECO:0000256" key="4">
    <source>
        <dbReference type="ARBA" id="ARBA00022692"/>
    </source>
</evidence>
<dbReference type="InterPro" id="IPR003663">
    <property type="entry name" value="Sugar/inositol_transpt"/>
</dbReference>
<dbReference type="InterPro" id="IPR036259">
    <property type="entry name" value="MFS_trans_sf"/>
</dbReference>
<evidence type="ECO:0000256" key="9">
    <source>
        <dbReference type="SAM" id="Phobius"/>
    </source>
</evidence>
<dbReference type="PRINTS" id="PR00171">
    <property type="entry name" value="SUGRTRNSPORT"/>
</dbReference>
<evidence type="ECO:0000259" key="10">
    <source>
        <dbReference type="PROSITE" id="PS50850"/>
    </source>
</evidence>
<feature type="transmembrane region" description="Helical" evidence="9">
    <location>
        <begin position="527"/>
        <end position="545"/>
    </location>
</feature>
<keyword evidence="3 7" id="KW-0813">Transport</keyword>
<feature type="transmembrane region" description="Helical" evidence="9">
    <location>
        <begin position="179"/>
        <end position="201"/>
    </location>
</feature>
<feature type="transmembrane region" description="Helical" evidence="9">
    <location>
        <begin position="460"/>
        <end position="481"/>
    </location>
</feature>
<feature type="transmembrane region" description="Helical" evidence="9">
    <location>
        <begin position="353"/>
        <end position="373"/>
    </location>
</feature>
<feature type="transmembrane region" description="Helical" evidence="9">
    <location>
        <begin position="47"/>
        <end position="65"/>
    </location>
</feature>
<evidence type="ECO:0000313" key="12">
    <source>
        <dbReference type="Proteomes" id="UP000327013"/>
    </source>
</evidence>
<reference evidence="11 12" key="1">
    <citation type="submission" date="2019-06" db="EMBL/GenBank/DDBJ databases">
        <title>A chromosomal-level reference genome of Carpinus fangiana (Coryloideae, Betulaceae).</title>
        <authorList>
            <person name="Yang X."/>
            <person name="Wang Z."/>
            <person name="Zhang L."/>
            <person name="Hao G."/>
            <person name="Liu J."/>
            <person name="Yang Y."/>
        </authorList>
    </citation>
    <scope>NUCLEOTIDE SEQUENCE [LARGE SCALE GENOMIC DNA]</scope>
    <source>
        <strain evidence="11">Cfa_2016G</strain>
        <tissue evidence="11">Leaf</tissue>
    </source>
</reference>
<dbReference type="GO" id="GO:0005366">
    <property type="term" value="F:myo-inositol:proton symporter activity"/>
    <property type="evidence" value="ECO:0007669"/>
    <property type="project" value="TreeGrafter"/>
</dbReference>
<dbReference type="InterPro" id="IPR050814">
    <property type="entry name" value="Myo-inositol_Transporter"/>
</dbReference>
<evidence type="ECO:0000256" key="7">
    <source>
        <dbReference type="RuleBase" id="RU003346"/>
    </source>
</evidence>
<dbReference type="Proteomes" id="UP000327013">
    <property type="component" value="Unassembled WGS sequence"/>
</dbReference>
<dbReference type="SUPFAM" id="SSF103473">
    <property type="entry name" value="MFS general substrate transporter"/>
    <property type="match status" value="1"/>
</dbReference>
<feature type="transmembrane region" description="Helical" evidence="9">
    <location>
        <begin position="380"/>
        <end position="402"/>
    </location>
</feature>
<dbReference type="Pfam" id="PF00083">
    <property type="entry name" value="Sugar_tr"/>
    <property type="match status" value="1"/>
</dbReference>
<feature type="compositionally biased region" description="Basic and acidic residues" evidence="8">
    <location>
        <begin position="1"/>
        <end position="16"/>
    </location>
</feature>
<dbReference type="PANTHER" id="PTHR48020:SF12">
    <property type="entry name" value="PROTON MYO-INOSITOL COTRANSPORTER"/>
    <property type="match status" value="1"/>
</dbReference>
<dbReference type="InterPro" id="IPR005828">
    <property type="entry name" value="MFS_sugar_transport-like"/>
</dbReference>
<comment type="caution">
    <text evidence="11">The sequence shown here is derived from an EMBL/GenBank/DDBJ whole genome shotgun (WGS) entry which is preliminary data.</text>
</comment>
<dbReference type="Gene3D" id="1.20.1250.20">
    <property type="entry name" value="MFS general substrate transporter like domains"/>
    <property type="match status" value="1"/>
</dbReference>
<dbReference type="InterPro" id="IPR020846">
    <property type="entry name" value="MFS_dom"/>
</dbReference>
<comment type="similarity">
    <text evidence="2 7">Belongs to the major facilitator superfamily. Sugar transporter (TC 2.A.1.1) family.</text>
</comment>
<evidence type="ECO:0000256" key="1">
    <source>
        <dbReference type="ARBA" id="ARBA00004141"/>
    </source>
</evidence>
<dbReference type="AlphaFoldDB" id="A0A5N6L4J1"/>
<feature type="transmembrane region" description="Helical" evidence="9">
    <location>
        <begin position="121"/>
        <end position="144"/>
    </location>
</feature>
<evidence type="ECO:0000256" key="3">
    <source>
        <dbReference type="ARBA" id="ARBA00022448"/>
    </source>
</evidence>
<protein>
    <recommendedName>
        <fullName evidence="10">Major facilitator superfamily (MFS) profile domain-containing protein</fullName>
    </recommendedName>
</protein>
<gene>
    <name evidence="11" type="ORF">FH972_026291</name>
</gene>
<keyword evidence="5 9" id="KW-1133">Transmembrane helix</keyword>
<dbReference type="PROSITE" id="PS00216">
    <property type="entry name" value="SUGAR_TRANSPORT_1"/>
    <property type="match status" value="2"/>
</dbReference>
<feature type="region of interest" description="Disordered" evidence="8">
    <location>
        <begin position="1"/>
        <end position="28"/>
    </location>
</feature>
<dbReference type="GO" id="GO:0016020">
    <property type="term" value="C:membrane"/>
    <property type="evidence" value="ECO:0007669"/>
    <property type="project" value="UniProtKB-SubCell"/>
</dbReference>
<dbReference type="PROSITE" id="PS00217">
    <property type="entry name" value="SUGAR_TRANSPORT_2"/>
    <property type="match status" value="1"/>
</dbReference>
<dbReference type="InterPro" id="IPR005829">
    <property type="entry name" value="Sugar_transporter_CS"/>
</dbReference>
<feature type="transmembrane region" description="Helical" evidence="9">
    <location>
        <begin position="150"/>
        <end position="167"/>
    </location>
</feature>
<sequence length="582" mass="61959">MDTDHQALLRPPHEPLGDDDDEDRSRGPYINEHNVDALEATIAKASWFVWTLTFAAGVSGLLFGYDTGVISSTLISIGTSLSHRTLTTLDKSLITSATSFFALLVSPITGVLADALGRKRVIVIASGLFIVGAILQCIATTVTLMIVGRSVVGLAVGSASFVVPLYISELAPAPFRGRLVTVASLFITGGQVVAYVVGWLFSDVNSGWRWMVGLGAAPAILQLCLLGMMPETPRWLVKVGRREQAERVLRHVYGLHSDGAEKLVQGVLLRVQREVIEEEEASVTRRAFPSRVPVKAARIVDRFRELLTVGPNRRALTIACMLQGAQQLCGFNSLMYFSATIFAYAGYTHPTTPSLTVACTNFLFTLVAFAAIDRLGRRRILLLSIPVMAVGMVFCSIAFSHIKSSTAAADADRSELASEAAGVIAAIKAAAAQAAAASGKTFNPAAEADVGSAAGSWPTILLLATALYVASYALGLGCVPWQQSELFALSVRSIGSGLATATNWGANTIVGLTFLPLIDAFGTSGAFALYAGVCVASWFCVWAIYPETMGLGLEEVKDLLEKDFGVKKSVRLAQERSSMAVK</sequence>
<organism evidence="11 12">
    <name type="scientific">Carpinus fangiana</name>
    <dbReference type="NCBI Taxonomy" id="176857"/>
    <lineage>
        <taxon>Eukaryota</taxon>
        <taxon>Viridiplantae</taxon>
        <taxon>Streptophyta</taxon>
        <taxon>Embryophyta</taxon>
        <taxon>Tracheophyta</taxon>
        <taxon>Spermatophyta</taxon>
        <taxon>Magnoliopsida</taxon>
        <taxon>eudicotyledons</taxon>
        <taxon>Gunneridae</taxon>
        <taxon>Pentapetalae</taxon>
        <taxon>rosids</taxon>
        <taxon>fabids</taxon>
        <taxon>Fagales</taxon>
        <taxon>Betulaceae</taxon>
        <taxon>Carpinus</taxon>
    </lineage>
</organism>
<dbReference type="GO" id="GO:1904679">
    <property type="term" value="P:myo-inositol import across plasma membrane"/>
    <property type="evidence" value="ECO:0007669"/>
    <property type="project" value="TreeGrafter"/>
</dbReference>
<keyword evidence="4 9" id="KW-0812">Transmembrane</keyword>